<dbReference type="RefSeq" id="WP_014165186.1">
    <property type="nucleotide sequence ID" value="NC_016510.2"/>
</dbReference>
<reference evidence="1 2" key="1">
    <citation type="journal article" date="2012" name="J. Bacteriol.">
        <title>Genome Sequence of the Fish Pathogen Flavobacterium columnare ATCC 49512.</title>
        <authorList>
            <person name="Tekedar H.C."/>
            <person name="Karsi A."/>
            <person name="Gillaspy A.F."/>
            <person name="Dyer D.W."/>
            <person name="Benton N.R."/>
            <person name="Zaitshik J."/>
            <person name="Vamenta S."/>
            <person name="Banes M.M."/>
            <person name="Gulsoy N."/>
            <person name="Aboko-Cole M."/>
            <person name="Waldbieser G.C."/>
            <person name="Lawrence M.L."/>
        </authorList>
    </citation>
    <scope>NUCLEOTIDE SEQUENCE [LARGE SCALE GENOMIC DNA]</scope>
    <source>
        <strain evidence="2">ATCC 49512 / CIP 103533 / TG 44/87</strain>
    </source>
</reference>
<dbReference type="HOGENOM" id="CLU_833735_0_0_10"/>
<name>G8X9G0_FLACA</name>
<dbReference type="AlphaFoldDB" id="G8X9G0"/>
<accession>G8X9G0</accession>
<evidence type="ECO:0000313" key="1">
    <source>
        <dbReference type="EMBL" id="AEW85907.1"/>
    </source>
</evidence>
<proteinExistence type="predicted"/>
<sequence length="331" mass="37409">MNTKIQDVKKEIGEFLKNNPTIITAGVYSSEITMNKYTKPITAVKGKFPQFHSIMSNVVQGFSTEWTALGQASLKSKKLENYHQKVNFPLIPQDILNSYLAEMYVEGKKADEHPFSKYIIEELMAKVVDDLEELSQTAEYNQATASGNYGSSLNGISKVVQLAKANTEHPAYKIPLNVITPANILDEVKSFEKKLPKKVRGKIKKIFMSENLLLTYADQYEQHYGTKVTYTDADTVKTPLLKKELVGLPNIPDSLIFATVEGNMVRLIDVFDKPQVTDLQIQDYVLKIFMEFWLGYDFLINELVYVASFDASPKGLGNATLNNLYYKSENL</sequence>
<evidence type="ECO:0000313" key="2">
    <source>
        <dbReference type="Proteomes" id="UP000005638"/>
    </source>
</evidence>
<dbReference type="KEGG" id="fco:FCOL_05410"/>
<keyword evidence="2" id="KW-1185">Reference proteome</keyword>
<dbReference type="Proteomes" id="UP000005638">
    <property type="component" value="Chromosome"/>
</dbReference>
<dbReference type="EMBL" id="CP003222">
    <property type="protein sequence ID" value="AEW85907.1"/>
    <property type="molecule type" value="Genomic_DNA"/>
</dbReference>
<gene>
    <name evidence="1" type="ordered locus">FCOL_05410</name>
</gene>
<dbReference type="eggNOG" id="ENOG5030XGD">
    <property type="taxonomic scope" value="Bacteria"/>
</dbReference>
<protein>
    <submittedName>
        <fullName evidence="1">Uncharacterized protein</fullName>
    </submittedName>
</protein>
<organism evidence="1 2">
    <name type="scientific">Flavobacterium columnare (strain ATCC 49512 / CIP 103533 / TG 44/87)</name>
    <dbReference type="NCBI Taxonomy" id="1041826"/>
    <lineage>
        <taxon>Bacteria</taxon>
        <taxon>Pseudomonadati</taxon>
        <taxon>Bacteroidota</taxon>
        <taxon>Flavobacteriia</taxon>
        <taxon>Flavobacteriales</taxon>
        <taxon>Flavobacteriaceae</taxon>
        <taxon>Flavobacterium</taxon>
    </lineage>
</organism>
<dbReference type="STRING" id="1041826.FCOL_05410"/>